<keyword evidence="5 14" id="KW-0436">Ligase</keyword>
<dbReference type="HAMAP" id="MF_00184">
    <property type="entry name" value="Thr_tRNA_synth"/>
    <property type="match status" value="1"/>
</dbReference>
<evidence type="ECO:0000256" key="13">
    <source>
        <dbReference type="ARBA" id="ARBA00049515"/>
    </source>
</evidence>
<evidence type="ECO:0000259" key="15">
    <source>
        <dbReference type="PROSITE" id="PS50862"/>
    </source>
</evidence>
<dbReference type="Pfam" id="PF00587">
    <property type="entry name" value="tRNA-synt_2b"/>
    <property type="match status" value="1"/>
</dbReference>
<dbReference type="PATRIC" id="fig|362787.3.peg.2095"/>
<dbReference type="CDD" id="cd00860">
    <property type="entry name" value="ThrRS_anticodon"/>
    <property type="match status" value="1"/>
</dbReference>
<dbReference type="InterPro" id="IPR004154">
    <property type="entry name" value="Anticodon-bd"/>
</dbReference>
<keyword evidence="3 14" id="KW-0963">Cytoplasm</keyword>
<dbReference type="EMBL" id="JSAN01000150">
    <property type="protein sequence ID" value="KIC70724.1"/>
    <property type="molecule type" value="Genomic_DNA"/>
</dbReference>
<dbReference type="EC" id="6.1.1.3" evidence="14"/>
<dbReference type="SUPFAM" id="SSF55681">
    <property type="entry name" value="Class II aaRS and biotin synthetases"/>
    <property type="match status" value="1"/>
</dbReference>
<evidence type="ECO:0000256" key="1">
    <source>
        <dbReference type="ARBA" id="ARBA00004496"/>
    </source>
</evidence>
<dbReference type="Gene3D" id="3.40.50.800">
    <property type="entry name" value="Anticodon-binding domain"/>
    <property type="match status" value="1"/>
</dbReference>
<feature type="region of interest" description="Catalytic" evidence="14">
    <location>
        <begin position="253"/>
        <end position="544"/>
    </location>
</feature>
<dbReference type="SUPFAM" id="SSF52954">
    <property type="entry name" value="Class II aaRS ABD-related"/>
    <property type="match status" value="1"/>
</dbReference>
<evidence type="ECO:0000256" key="9">
    <source>
        <dbReference type="ARBA" id="ARBA00022840"/>
    </source>
</evidence>
<dbReference type="SUPFAM" id="SSF55186">
    <property type="entry name" value="ThrRS/AlaRS common domain"/>
    <property type="match status" value="1"/>
</dbReference>
<evidence type="ECO:0000313" key="17">
    <source>
        <dbReference type="EMBL" id="KIC70724.1"/>
    </source>
</evidence>
<evidence type="ECO:0000256" key="4">
    <source>
        <dbReference type="ARBA" id="ARBA00022555"/>
    </source>
</evidence>
<sequence>MKFGKIKVIRNNKSMFIKLKDQSSYEMPSGSTAKDLADKLNLKGPHEALGASINGKTVDLSYPLQEGDQVILWGFNDPEGKEIFWHTSAHVLAQAILRLWPDAQPTIGPPIENGFYYDFANLTISDADFEKIEKEMQAIISENFQTKREVISTKSDALKQFQNNPYKCELINSFEDESTLTGYRQGEFYDLCRGPHLFNLGKIKALKLMKTAGAYWRGDSNKEMLTRIYAISFPDRKLLKDYLHQLEEAKKRDHKLLGAKLDLFSLKEEAPGMPFIHPKGLIVWNQLVAYIRECLSRHDYIEIKTPTMMTKELWEISGHWGNYRQNMFISQIEDRDFAIKPMNCPGCMLYYKSHTHSYRELPLRIAEIGNVHRYEPSGSLSGLFRVRSFHQDDAHIFMKPSDIQQEILGVLALADEIYSTFGLSYRLELSTRPEKNTIGTDHEWEVATAGLKGALDEMGKEYRINEGDGAFYGPKIDFHIRDAINRSWQCGTIQLDMALPEKFELEYTFSDGTRQRPVMIHRAIFGSIERFFGILIEHYVGKFPLWLSPSQIRFITVADRHEPYARELAKRFKNAGFHVDVDSTQESVSKKVRNAQLAQFNYILTIGDQEVEHKTANLRTRDNVVHGEIQIDEFIQKLEIEKQQRQSHSPYASAERN</sequence>
<dbReference type="PANTHER" id="PTHR11451">
    <property type="entry name" value="THREONINE-TRNA LIGASE"/>
    <property type="match status" value="1"/>
</dbReference>
<dbReference type="Gene3D" id="3.10.20.30">
    <property type="match status" value="1"/>
</dbReference>
<evidence type="ECO:0000256" key="3">
    <source>
        <dbReference type="ARBA" id="ARBA00022490"/>
    </source>
</evidence>
<feature type="binding site" evidence="14">
    <location>
        <position position="395"/>
    </location>
    <ligand>
        <name>Zn(2+)</name>
        <dbReference type="ChEBI" id="CHEBI:29105"/>
        <note>catalytic</note>
    </ligand>
</feature>
<comment type="cofactor">
    <cofactor evidence="14">
        <name>Zn(2+)</name>
        <dbReference type="ChEBI" id="CHEBI:29105"/>
    </cofactor>
    <text evidence="14">Binds 1 zinc ion per subunit.</text>
</comment>
<dbReference type="PANTHER" id="PTHR11451:SF44">
    <property type="entry name" value="THREONINE--TRNA LIGASE, CHLOROPLASTIC_MITOCHONDRIAL 2"/>
    <property type="match status" value="1"/>
</dbReference>
<dbReference type="PROSITE" id="PS51880">
    <property type="entry name" value="TGS"/>
    <property type="match status" value="1"/>
</dbReference>
<comment type="caution">
    <text evidence="17">The sequence shown here is derived from an EMBL/GenBank/DDBJ whole genome shotgun (WGS) entry which is preliminary data.</text>
</comment>
<dbReference type="InterPro" id="IPR012947">
    <property type="entry name" value="tRNA_SAD"/>
</dbReference>
<evidence type="ECO:0000256" key="6">
    <source>
        <dbReference type="ARBA" id="ARBA00022723"/>
    </source>
</evidence>
<protein>
    <recommendedName>
        <fullName evidence="14">Threonine--tRNA ligase</fullName>
        <ecNumber evidence="14">6.1.1.3</ecNumber>
    </recommendedName>
    <alternativeName>
        <fullName evidence="14">Threonyl-tRNA synthetase</fullName>
        <shortName evidence="14">ThrRS</shortName>
    </alternativeName>
</protein>
<dbReference type="InterPro" id="IPR004095">
    <property type="entry name" value="TGS"/>
</dbReference>
<evidence type="ECO:0000256" key="11">
    <source>
        <dbReference type="ARBA" id="ARBA00022917"/>
    </source>
</evidence>
<evidence type="ECO:0000259" key="16">
    <source>
        <dbReference type="PROSITE" id="PS51880"/>
    </source>
</evidence>
<evidence type="ECO:0000256" key="12">
    <source>
        <dbReference type="ARBA" id="ARBA00023146"/>
    </source>
</evidence>
<keyword evidence="7 14" id="KW-0547">Nucleotide-binding</keyword>
<keyword evidence="10 14" id="KW-0694">RNA-binding</keyword>
<keyword evidence="12 14" id="KW-0030">Aminoacyl-tRNA synthetase</keyword>
<feature type="domain" description="Aminoacyl-transfer RNA synthetases class-II family profile" evidence="15">
    <location>
        <begin position="277"/>
        <end position="544"/>
    </location>
</feature>
<comment type="similarity">
    <text evidence="2 14">Belongs to the class-II aminoacyl-tRNA synthetase family.</text>
</comment>
<gene>
    <name evidence="17" type="primary">thrS_2</name>
    <name evidence="14" type="synonym">thrS</name>
    <name evidence="17" type="ORF">DB44_GE00220</name>
</gene>
<dbReference type="GO" id="GO:0004829">
    <property type="term" value="F:threonine-tRNA ligase activity"/>
    <property type="evidence" value="ECO:0007669"/>
    <property type="project" value="UniProtKB-UniRule"/>
</dbReference>
<feature type="binding site" evidence="14">
    <location>
        <position position="344"/>
    </location>
    <ligand>
        <name>Zn(2+)</name>
        <dbReference type="ChEBI" id="CHEBI:29105"/>
        <note>catalytic</note>
    </ligand>
</feature>
<dbReference type="SUPFAM" id="SSF81271">
    <property type="entry name" value="TGS-like"/>
    <property type="match status" value="1"/>
</dbReference>
<dbReference type="Gene3D" id="3.30.980.10">
    <property type="entry name" value="Threonyl-trna Synthetase, Chain A, domain 2"/>
    <property type="match status" value="1"/>
</dbReference>
<evidence type="ECO:0000256" key="10">
    <source>
        <dbReference type="ARBA" id="ARBA00022884"/>
    </source>
</evidence>
<dbReference type="PROSITE" id="PS50862">
    <property type="entry name" value="AA_TRNA_LIGASE_II"/>
    <property type="match status" value="1"/>
</dbReference>
<dbReference type="SMART" id="SM00863">
    <property type="entry name" value="tRNA_SAD"/>
    <property type="match status" value="1"/>
</dbReference>
<name>A0A0C1GYQ6_9BACT</name>
<dbReference type="NCBIfam" id="TIGR00418">
    <property type="entry name" value="thrS"/>
    <property type="match status" value="1"/>
</dbReference>
<feature type="binding site" evidence="14">
    <location>
        <position position="521"/>
    </location>
    <ligand>
        <name>Zn(2+)</name>
        <dbReference type="ChEBI" id="CHEBI:29105"/>
        <note>catalytic</note>
    </ligand>
</feature>
<comment type="subunit">
    <text evidence="14">Homodimer.</text>
</comment>
<dbReference type="InterPro" id="IPR012675">
    <property type="entry name" value="Beta-grasp_dom_sf"/>
</dbReference>
<evidence type="ECO:0000256" key="7">
    <source>
        <dbReference type="ARBA" id="ARBA00022741"/>
    </source>
</evidence>
<dbReference type="FunFam" id="3.30.980.10:FF:000005">
    <property type="entry name" value="Threonyl-tRNA synthetase, mitochondrial"/>
    <property type="match status" value="1"/>
</dbReference>
<dbReference type="InterPro" id="IPR012676">
    <property type="entry name" value="TGS-like"/>
</dbReference>
<keyword evidence="6 14" id="KW-0479">Metal-binding</keyword>
<dbReference type="CDD" id="cd01667">
    <property type="entry name" value="TGS_ThrRS"/>
    <property type="match status" value="1"/>
</dbReference>
<dbReference type="GO" id="GO:0005524">
    <property type="term" value="F:ATP binding"/>
    <property type="evidence" value="ECO:0007669"/>
    <property type="project" value="UniProtKB-UniRule"/>
</dbReference>
<evidence type="ECO:0000256" key="5">
    <source>
        <dbReference type="ARBA" id="ARBA00022598"/>
    </source>
</evidence>
<dbReference type="CDD" id="cd00771">
    <property type="entry name" value="ThrRS_core"/>
    <property type="match status" value="1"/>
</dbReference>
<dbReference type="FunFam" id="3.30.930.10:FF:000019">
    <property type="entry name" value="Threonine--tRNA ligase"/>
    <property type="match status" value="1"/>
</dbReference>
<evidence type="ECO:0000256" key="8">
    <source>
        <dbReference type="ARBA" id="ARBA00022833"/>
    </source>
</evidence>
<keyword evidence="4 14" id="KW-0820">tRNA-binding</keyword>
<dbReference type="Pfam" id="PF07973">
    <property type="entry name" value="tRNA_SAD"/>
    <property type="match status" value="1"/>
</dbReference>
<dbReference type="Pfam" id="PF03129">
    <property type="entry name" value="HGTP_anticodon"/>
    <property type="match status" value="1"/>
</dbReference>
<dbReference type="Proteomes" id="UP000031465">
    <property type="component" value="Unassembled WGS sequence"/>
</dbReference>
<dbReference type="Gene3D" id="3.30.930.10">
    <property type="entry name" value="Bira Bifunctional Protein, Domain 2"/>
    <property type="match status" value="1"/>
</dbReference>
<dbReference type="AlphaFoldDB" id="A0A0C1GYQ6"/>
<dbReference type="GO" id="GO:0000049">
    <property type="term" value="F:tRNA binding"/>
    <property type="evidence" value="ECO:0007669"/>
    <property type="project" value="UniProtKB-KW"/>
</dbReference>
<comment type="subcellular location">
    <subcellularLocation>
        <location evidence="1 14">Cytoplasm</location>
    </subcellularLocation>
</comment>
<proteinExistence type="inferred from homology"/>
<dbReference type="PROSITE" id="PS50889">
    <property type="entry name" value="S4"/>
    <property type="match status" value="1"/>
</dbReference>
<comment type="catalytic activity">
    <reaction evidence="13 14">
        <text>tRNA(Thr) + L-threonine + ATP = L-threonyl-tRNA(Thr) + AMP + diphosphate + H(+)</text>
        <dbReference type="Rhea" id="RHEA:24624"/>
        <dbReference type="Rhea" id="RHEA-COMP:9670"/>
        <dbReference type="Rhea" id="RHEA-COMP:9704"/>
        <dbReference type="ChEBI" id="CHEBI:15378"/>
        <dbReference type="ChEBI" id="CHEBI:30616"/>
        <dbReference type="ChEBI" id="CHEBI:33019"/>
        <dbReference type="ChEBI" id="CHEBI:57926"/>
        <dbReference type="ChEBI" id="CHEBI:78442"/>
        <dbReference type="ChEBI" id="CHEBI:78534"/>
        <dbReference type="ChEBI" id="CHEBI:456215"/>
        <dbReference type="EC" id="6.1.1.3"/>
    </reaction>
</comment>
<dbReference type="Pfam" id="PF02824">
    <property type="entry name" value="TGS"/>
    <property type="match status" value="1"/>
</dbReference>
<accession>A0A0C1GYQ6</accession>
<reference evidence="17 18" key="1">
    <citation type="journal article" date="2014" name="Mol. Biol. Evol.">
        <title>Massive expansion of Ubiquitination-related gene families within the Chlamydiae.</title>
        <authorList>
            <person name="Domman D."/>
            <person name="Collingro A."/>
            <person name="Lagkouvardos I."/>
            <person name="Gehre L."/>
            <person name="Weinmaier T."/>
            <person name="Rattei T."/>
            <person name="Subtil A."/>
            <person name="Horn M."/>
        </authorList>
    </citation>
    <scope>NUCLEOTIDE SEQUENCE [LARGE SCALE GENOMIC DNA]</scope>
    <source>
        <strain evidence="17 18">EI2</strain>
    </source>
</reference>
<organism evidence="17 18">
    <name type="scientific">Candidatus Protochlamydia amoebophila</name>
    <dbReference type="NCBI Taxonomy" id="362787"/>
    <lineage>
        <taxon>Bacteria</taxon>
        <taxon>Pseudomonadati</taxon>
        <taxon>Chlamydiota</taxon>
        <taxon>Chlamydiia</taxon>
        <taxon>Parachlamydiales</taxon>
        <taxon>Parachlamydiaceae</taxon>
        <taxon>Candidatus Protochlamydia</taxon>
    </lineage>
</organism>
<dbReference type="InterPro" id="IPR036621">
    <property type="entry name" value="Anticodon-bd_dom_sf"/>
</dbReference>
<dbReference type="InterPro" id="IPR018163">
    <property type="entry name" value="Thr/Ala-tRNA-synth_IIc_edit"/>
</dbReference>
<dbReference type="PRINTS" id="PR01047">
    <property type="entry name" value="TRNASYNTHTHR"/>
</dbReference>
<dbReference type="InterPro" id="IPR002320">
    <property type="entry name" value="Thr-tRNA-ligase_IIa"/>
</dbReference>
<keyword evidence="8 14" id="KW-0862">Zinc</keyword>
<feature type="domain" description="TGS" evidence="16">
    <location>
        <begin position="12"/>
        <end position="74"/>
    </location>
</feature>
<dbReference type="Gene3D" id="3.30.54.20">
    <property type="match status" value="1"/>
</dbReference>
<dbReference type="InterPro" id="IPR033728">
    <property type="entry name" value="ThrRS_core"/>
</dbReference>
<dbReference type="InterPro" id="IPR047246">
    <property type="entry name" value="ThrRS_anticodon"/>
</dbReference>
<dbReference type="InterPro" id="IPR002314">
    <property type="entry name" value="aa-tRNA-synt_IIb"/>
</dbReference>
<dbReference type="GO" id="GO:0046872">
    <property type="term" value="F:metal ion binding"/>
    <property type="evidence" value="ECO:0007669"/>
    <property type="project" value="UniProtKB-KW"/>
</dbReference>
<dbReference type="InterPro" id="IPR006195">
    <property type="entry name" value="aa-tRNA-synth_II"/>
</dbReference>
<evidence type="ECO:0000256" key="2">
    <source>
        <dbReference type="ARBA" id="ARBA00008226"/>
    </source>
</evidence>
<dbReference type="GO" id="GO:0006435">
    <property type="term" value="P:threonyl-tRNA aminoacylation"/>
    <property type="evidence" value="ECO:0007669"/>
    <property type="project" value="UniProtKB-UniRule"/>
</dbReference>
<evidence type="ECO:0000313" key="18">
    <source>
        <dbReference type="Proteomes" id="UP000031465"/>
    </source>
</evidence>
<dbReference type="GO" id="GO:0005737">
    <property type="term" value="C:cytoplasm"/>
    <property type="evidence" value="ECO:0007669"/>
    <property type="project" value="UniProtKB-SubCell"/>
</dbReference>
<dbReference type="FunFam" id="3.40.50.800:FF:000001">
    <property type="entry name" value="Threonine--tRNA ligase"/>
    <property type="match status" value="1"/>
</dbReference>
<keyword evidence="11 14" id="KW-0648">Protein biosynthesis</keyword>
<keyword evidence="9 14" id="KW-0067">ATP-binding</keyword>
<evidence type="ECO:0000256" key="14">
    <source>
        <dbReference type="HAMAP-Rule" id="MF_00184"/>
    </source>
</evidence>
<dbReference type="InterPro" id="IPR045864">
    <property type="entry name" value="aa-tRNA-synth_II/BPL/LPL"/>
</dbReference>